<reference evidence="2 3" key="1">
    <citation type="submission" date="2016-11" db="EMBL/GenBank/DDBJ databases">
        <authorList>
            <person name="Jaros S."/>
            <person name="Januszkiewicz K."/>
            <person name="Wedrychowicz H."/>
        </authorList>
    </citation>
    <scope>NUCLEOTIDE SEQUENCE [LARGE SCALE GENOMIC DNA]</scope>
    <source>
        <strain evidence="2 3">DSM 25661</strain>
    </source>
</reference>
<dbReference type="InterPro" id="IPR005801">
    <property type="entry name" value="ADC_synthase"/>
</dbReference>
<evidence type="ECO:0000313" key="3">
    <source>
        <dbReference type="Proteomes" id="UP000184462"/>
    </source>
</evidence>
<protein>
    <submittedName>
        <fullName evidence="2">Para-aminobenzoate synthetase component 1</fullName>
    </submittedName>
</protein>
<dbReference type="STRING" id="1155689.SAMN05444278_101465"/>
<gene>
    <name evidence="2" type="ORF">SAMN05444278_101465</name>
</gene>
<dbReference type="PRINTS" id="PR00095">
    <property type="entry name" value="ANTSNTHASEI"/>
</dbReference>
<evidence type="ECO:0000313" key="2">
    <source>
        <dbReference type="EMBL" id="SHE38746.1"/>
    </source>
</evidence>
<feature type="domain" description="Chorismate-utilising enzyme C-terminal" evidence="1">
    <location>
        <begin position="144"/>
        <end position="400"/>
    </location>
</feature>
<organism evidence="2 3">
    <name type="scientific">Psychroflexus salarius</name>
    <dbReference type="NCBI Taxonomy" id="1155689"/>
    <lineage>
        <taxon>Bacteria</taxon>
        <taxon>Pseudomonadati</taxon>
        <taxon>Bacteroidota</taxon>
        <taxon>Flavobacteriia</taxon>
        <taxon>Flavobacteriales</taxon>
        <taxon>Flavobacteriaceae</taxon>
        <taxon>Psychroflexus</taxon>
    </lineage>
</organism>
<accession>A0A1M4T2Q3</accession>
<dbReference type="PANTHER" id="PTHR11236:SF9">
    <property type="entry name" value="ANTHRANILATE SYNTHASE COMPONENT 1"/>
    <property type="match status" value="1"/>
</dbReference>
<dbReference type="AlphaFoldDB" id="A0A1M4T2Q3"/>
<proteinExistence type="predicted"/>
<evidence type="ECO:0000259" key="1">
    <source>
        <dbReference type="Pfam" id="PF00425"/>
    </source>
</evidence>
<dbReference type="SUPFAM" id="SSF56322">
    <property type="entry name" value="ADC synthase"/>
    <property type="match status" value="1"/>
</dbReference>
<dbReference type="Pfam" id="PF00425">
    <property type="entry name" value="Chorismate_bind"/>
    <property type="match status" value="1"/>
</dbReference>
<dbReference type="GO" id="GO:0000162">
    <property type="term" value="P:L-tryptophan biosynthetic process"/>
    <property type="evidence" value="ECO:0007669"/>
    <property type="project" value="TreeGrafter"/>
</dbReference>
<dbReference type="Proteomes" id="UP000184462">
    <property type="component" value="Unassembled WGS sequence"/>
</dbReference>
<name>A0A1M4T2Q3_9FLAO</name>
<dbReference type="Gene3D" id="3.60.120.10">
    <property type="entry name" value="Anthranilate synthase"/>
    <property type="match status" value="1"/>
</dbReference>
<dbReference type="InterPro" id="IPR019999">
    <property type="entry name" value="Anth_synth_I-like"/>
</dbReference>
<sequence>MQWASSHNSCWVFDGQQMASKFKNFDAVIAVGKRSLVKSFDYNALEKLQTFINQSNDWLMCCLSYDLKNTIENLTSNNFDGINFPQILAVQPEKVFTIIDNKLECFYTEDTSTEIETDFIEIQELNIDLKLKQQFLAFDSRLTKEAYLSIVHQLKSHIKRGDIYEINFCQEFYAHTPQFCGFDAFKQLNLQSKAPFSAYVKFDEFQVVSASPERFLTKKNFRLISQPIKGTAKRGQSLVEDQNLIKELATDPKELAENIMIVDLVRNDLSKLASKASVKVDELCRIYTFEQVHQMISTISCELKPNVDFTSILEATFPMGSMTGAPKIEAMKLAEAYETTKRGLYSGSIGYITPNGDFDFNVVIRSLLYNAKTAYLSYMVGSAITDQSIPENEYQECLLKGKALQEIFCKA</sequence>
<keyword evidence="3" id="KW-1185">Reference proteome</keyword>
<dbReference type="PANTHER" id="PTHR11236">
    <property type="entry name" value="AMINOBENZOATE/ANTHRANILATE SYNTHASE"/>
    <property type="match status" value="1"/>
</dbReference>
<dbReference type="InterPro" id="IPR015890">
    <property type="entry name" value="Chorismate_C"/>
</dbReference>
<dbReference type="EMBL" id="FQTW01000001">
    <property type="protein sequence ID" value="SHE38746.1"/>
    <property type="molecule type" value="Genomic_DNA"/>
</dbReference>